<feature type="non-terminal residue" evidence="1">
    <location>
        <position position="181"/>
    </location>
</feature>
<dbReference type="AlphaFoldDB" id="X1CSA3"/>
<dbReference type="EMBL" id="BART01033811">
    <property type="protein sequence ID" value="GAH11336.1"/>
    <property type="molecule type" value="Genomic_DNA"/>
</dbReference>
<accession>X1CSA3</accession>
<organism evidence="1">
    <name type="scientific">marine sediment metagenome</name>
    <dbReference type="NCBI Taxonomy" id="412755"/>
    <lineage>
        <taxon>unclassified sequences</taxon>
        <taxon>metagenomes</taxon>
        <taxon>ecological metagenomes</taxon>
    </lineage>
</organism>
<evidence type="ECO:0000313" key="1">
    <source>
        <dbReference type="EMBL" id="GAH11336.1"/>
    </source>
</evidence>
<reference evidence="1" key="1">
    <citation type="journal article" date="2014" name="Front. Microbiol.">
        <title>High frequency of phylogenetically diverse reductive dehalogenase-homologous genes in deep subseafloor sedimentary metagenomes.</title>
        <authorList>
            <person name="Kawai M."/>
            <person name="Futagami T."/>
            <person name="Toyoda A."/>
            <person name="Takaki Y."/>
            <person name="Nishi S."/>
            <person name="Hori S."/>
            <person name="Arai W."/>
            <person name="Tsubouchi T."/>
            <person name="Morono Y."/>
            <person name="Uchiyama I."/>
            <person name="Ito T."/>
            <person name="Fujiyama A."/>
            <person name="Inagaki F."/>
            <person name="Takami H."/>
        </authorList>
    </citation>
    <scope>NUCLEOTIDE SEQUENCE</scope>
    <source>
        <strain evidence="1">Expedition CK06-06</strain>
    </source>
</reference>
<gene>
    <name evidence="1" type="ORF">S01H4_57971</name>
</gene>
<sequence>MLSQGSMKERYEKKKKELLSDKTICKTNKDLFKKFFEFEERKLKRINDLRELDESCYKTLYGFLHKLKNVNSWFNNKPWKDLTKKDIEKVWNDLEDGKIKNNKGTAFKDRQSYYNKILKSKPFQMVGKADLVREVIEFTKKNQDEEVRFIEIENFRKIVDNVVNPIQKTLCWLAFDVGENI</sequence>
<protein>
    <submittedName>
        <fullName evidence="1">Uncharacterized protein</fullName>
    </submittedName>
</protein>
<name>X1CSA3_9ZZZZ</name>
<proteinExistence type="predicted"/>
<comment type="caution">
    <text evidence="1">The sequence shown here is derived from an EMBL/GenBank/DDBJ whole genome shotgun (WGS) entry which is preliminary data.</text>
</comment>